<keyword evidence="3" id="KW-0812">Transmembrane</keyword>
<evidence type="ECO:0000313" key="4">
    <source>
        <dbReference type="EMBL" id="SDD15534.1"/>
    </source>
</evidence>
<gene>
    <name evidence="4" type="ORF">SAMN05421663_10794</name>
</gene>
<evidence type="ECO:0000256" key="1">
    <source>
        <dbReference type="ARBA" id="ARBA00004241"/>
    </source>
</evidence>
<dbReference type="Pfam" id="PF07963">
    <property type="entry name" value="N_methyl"/>
    <property type="match status" value="1"/>
</dbReference>
<keyword evidence="5" id="KW-1185">Reference proteome</keyword>
<dbReference type="SUPFAM" id="SSF54523">
    <property type="entry name" value="Pili subunits"/>
    <property type="match status" value="1"/>
</dbReference>
<keyword evidence="3" id="KW-0472">Membrane</keyword>
<comment type="subcellular location">
    <subcellularLocation>
        <location evidence="1">Cell surface</location>
    </subcellularLocation>
</comment>
<dbReference type="GO" id="GO:0030420">
    <property type="term" value="P:establishment of competence for transformation"/>
    <property type="evidence" value="ECO:0007669"/>
    <property type="project" value="UniProtKB-KW"/>
</dbReference>
<dbReference type="InterPro" id="IPR045584">
    <property type="entry name" value="Pilin-like"/>
</dbReference>
<dbReference type="InterPro" id="IPR012902">
    <property type="entry name" value="N_methyl_site"/>
</dbReference>
<dbReference type="EMBL" id="FMZB01000007">
    <property type="protein sequence ID" value="SDD15534.1"/>
    <property type="molecule type" value="Genomic_DNA"/>
</dbReference>
<dbReference type="NCBIfam" id="TIGR02532">
    <property type="entry name" value="IV_pilin_GFxxxE"/>
    <property type="match status" value="1"/>
</dbReference>
<dbReference type="Proteomes" id="UP000198666">
    <property type="component" value="Unassembled WGS sequence"/>
</dbReference>
<dbReference type="RefSeq" id="WP_170829691.1">
    <property type="nucleotide sequence ID" value="NZ_FMZB01000007.1"/>
</dbReference>
<name>A0A1G6SFU7_9BACI</name>
<dbReference type="PROSITE" id="PS00409">
    <property type="entry name" value="PROKAR_NTER_METHYL"/>
    <property type="match status" value="1"/>
</dbReference>
<evidence type="ECO:0000256" key="2">
    <source>
        <dbReference type="ARBA" id="ARBA00023287"/>
    </source>
</evidence>
<keyword evidence="2" id="KW-0178">Competence</keyword>
<accession>A0A1G6SFU7</accession>
<evidence type="ECO:0000256" key="3">
    <source>
        <dbReference type="SAM" id="Phobius"/>
    </source>
</evidence>
<organism evidence="4 5">
    <name type="scientific">Terribacillus halophilus</name>
    <dbReference type="NCBI Taxonomy" id="361279"/>
    <lineage>
        <taxon>Bacteria</taxon>
        <taxon>Bacillati</taxon>
        <taxon>Bacillota</taxon>
        <taxon>Bacilli</taxon>
        <taxon>Bacillales</taxon>
        <taxon>Bacillaceae</taxon>
        <taxon>Terribacillus</taxon>
    </lineage>
</organism>
<protein>
    <submittedName>
        <fullName evidence="4">Prepilin-type N-terminal cleavage/methylation domain-containing protein</fullName>
    </submittedName>
</protein>
<evidence type="ECO:0000313" key="5">
    <source>
        <dbReference type="Proteomes" id="UP000198666"/>
    </source>
</evidence>
<proteinExistence type="predicted"/>
<sequence length="147" mass="16259">MKFIQREQGFTLVEILVSLTILAIIIIAFVPIFTQAAIHNKINGNILKTNEAAHLVASKYENLADIQGLTGQLPSCDNSEKEIPLVREELIGDTKYKTAVTLCKYETGGVENLIQATFITRSLSNPVQEGEARKFIPEVSANEQNKN</sequence>
<keyword evidence="3" id="KW-1133">Transmembrane helix</keyword>
<dbReference type="GO" id="GO:0009986">
    <property type="term" value="C:cell surface"/>
    <property type="evidence" value="ECO:0007669"/>
    <property type="project" value="UniProtKB-SubCell"/>
</dbReference>
<reference evidence="5" key="1">
    <citation type="submission" date="2016-10" db="EMBL/GenBank/DDBJ databases">
        <authorList>
            <person name="Varghese N."/>
            <person name="Submissions S."/>
        </authorList>
    </citation>
    <scope>NUCLEOTIDE SEQUENCE [LARGE SCALE GENOMIC DNA]</scope>
    <source>
        <strain evidence="5">DSM 21620</strain>
    </source>
</reference>
<dbReference type="STRING" id="361279.SAMN05421663_10794"/>
<feature type="transmembrane region" description="Helical" evidence="3">
    <location>
        <begin position="12"/>
        <end position="33"/>
    </location>
</feature>
<dbReference type="AlphaFoldDB" id="A0A1G6SFU7"/>